<dbReference type="OrthoDB" id="23815at2"/>
<dbReference type="AlphaFoldDB" id="A0A2U9S591"/>
<evidence type="ECO:0008006" key="3">
    <source>
        <dbReference type="Google" id="ProtNLM"/>
    </source>
</evidence>
<dbReference type="Proteomes" id="UP000249605">
    <property type="component" value="Chromosome"/>
</dbReference>
<evidence type="ECO:0000313" key="2">
    <source>
        <dbReference type="Proteomes" id="UP000249605"/>
    </source>
</evidence>
<sequence>MTRDRPYRKALSWEDSVTEITRLAGLRCDPAVVDAFLRCCRTSTGWAWQRVARTAFDSDLSGSIASPAWAAAVPVGTDANRHHQ</sequence>
<gene>
    <name evidence="1" type="ORF">DM194_00170</name>
</gene>
<dbReference type="KEGG" id="azm:DM194_00170"/>
<accession>A0A2U9S591</accession>
<name>A0A2U9S591_9PROT</name>
<dbReference type="EMBL" id="CP029829">
    <property type="protein sequence ID" value="AWU92819.1"/>
    <property type="molecule type" value="Genomic_DNA"/>
</dbReference>
<protein>
    <recommendedName>
        <fullName evidence="3">HD-GYP domain-containing protein</fullName>
    </recommendedName>
</protein>
<reference evidence="1 2" key="1">
    <citation type="journal article" date="2019" name="Int. J. Syst. Evol. Microbiol.">
        <title>Azospirillum ramasamyi sp. nov., a novel diazotrophic bacterium isolated from fermented bovine products.</title>
        <authorList>
            <person name="Anandham R."/>
            <person name="Heo J."/>
            <person name="Krishnamoorthy R."/>
            <person name="SenthilKumar M."/>
            <person name="Gopal N.O."/>
            <person name="Kim S.J."/>
            <person name="Kwon S.W."/>
        </authorList>
    </citation>
    <scope>NUCLEOTIDE SEQUENCE [LARGE SCALE GENOMIC DNA]</scope>
    <source>
        <strain evidence="1 2">M2T2B2</strain>
    </source>
</reference>
<dbReference type="Gene3D" id="1.10.3210.10">
    <property type="entry name" value="Hypothetical protein af1432"/>
    <property type="match status" value="1"/>
</dbReference>
<evidence type="ECO:0000313" key="1">
    <source>
        <dbReference type="EMBL" id="AWU92819.1"/>
    </source>
</evidence>
<keyword evidence="2" id="KW-1185">Reference proteome</keyword>
<organism evidence="1 2">
    <name type="scientific">Azospirillum ramasamyi</name>
    <dbReference type="NCBI Taxonomy" id="682998"/>
    <lineage>
        <taxon>Bacteria</taxon>
        <taxon>Pseudomonadati</taxon>
        <taxon>Pseudomonadota</taxon>
        <taxon>Alphaproteobacteria</taxon>
        <taxon>Rhodospirillales</taxon>
        <taxon>Azospirillaceae</taxon>
        <taxon>Azospirillum</taxon>
    </lineage>
</organism>
<proteinExistence type="predicted"/>